<dbReference type="EMBL" id="JBANQN010000003">
    <property type="protein sequence ID" value="KAK6795475.1"/>
    <property type="molecule type" value="Genomic_DNA"/>
</dbReference>
<comment type="caution">
    <text evidence="1">The sequence shown here is derived from an EMBL/GenBank/DDBJ whole genome shotgun (WGS) entry which is preliminary data.</text>
</comment>
<dbReference type="PANTHER" id="PTHR31286:SF179">
    <property type="entry name" value="RNASE H TYPE-1 DOMAIN-CONTAINING PROTEIN"/>
    <property type="match status" value="1"/>
</dbReference>
<reference evidence="1 2" key="1">
    <citation type="submission" date="2024-02" db="EMBL/GenBank/DDBJ databases">
        <title>de novo genome assembly of Solanum bulbocastanum strain 11H21.</title>
        <authorList>
            <person name="Hosaka A.J."/>
        </authorList>
    </citation>
    <scope>NUCLEOTIDE SEQUENCE [LARGE SCALE GENOMIC DNA]</scope>
    <source>
        <tissue evidence="1">Young leaves</tissue>
    </source>
</reference>
<dbReference type="PANTHER" id="PTHR31286">
    <property type="entry name" value="GLYCINE-RICH CELL WALL STRUCTURAL PROTEIN 1.8-LIKE"/>
    <property type="match status" value="1"/>
</dbReference>
<gene>
    <name evidence="1" type="ORF">RDI58_008928</name>
</gene>
<proteinExistence type="predicted"/>
<evidence type="ECO:0000313" key="2">
    <source>
        <dbReference type="Proteomes" id="UP001371456"/>
    </source>
</evidence>
<sequence length="160" mass="18577">MMEDYVHLLSTAAFYVKVKETYWQMRTLKWDPWFEPEVETTIGVAWISFPDLPPNFFAKEAIFSIASAVGKPLTMDMATKNQTRPSCARVKIKVDLIATLPQRVKINEENDNTGKIKSKWIKVQYDCIPKYCTECCLQGHDEHNYWALHPKLYDAREVGI</sequence>
<keyword evidence="2" id="KW-1185">Reference proteome</keyword>
<dbReference type="AlphaFoldDB" id="A0AAN8YK29"/>
<accession>A0AAN8YK29</accession>
<evidence type="ECO:0008006" key="3">
    <source>
        <dbReference type="Google" id="ProtNLM"/>
    </source>
</evidence>
<evidence type="ECO:0000313" key="1">
    <source>
        <dbReference type="EMBL" id="KAK6795475.1"/>
    </source>
</evidence>
<name>A0AAN8YK29_SOLBU</name>
<dbReference type="InterPro" id="IPR040256">
    <property type="entry name" value="At4g02000-like"/>
</dbReference>
<organism evidence="1 2">
    <name type="scientific">Solanum bulbocastanum</name>
    <name type="common">Wild potato</name>
    <dbReference type="NCBI Taxonomy" id="147425"/>
    <lineage>
        <taxon>Eukaryota</taxon>
        <taxon>Viridiplantae</taxon>
        <taxon>Streptophyta</taxon>
        <taxon>Embryophyta</taxon>
        <taxon>Tracheophyta</taxon>
        <taxon>Spermatophyta</taxon>
        <taxon>Magnoliopsida</taxon>
        <taxon>eudicotyledons</taxon>
        <taxon>Gunneridae</taxon>
        <taxon>Pentapetalae</taxon>
        <taxon>asterids</taxon>
        <taxon>lamiids</taxon>
        <taxon>Solanales</taxon>
        <taxon>Solanaceae</taxon>
        <taxon>Solanoideae</taxon>
        <taxon>Solaneae</taxon>
        <taxon>Solanum</taxon>
    </lineage>
</organism>
<dbReference type="Proteomes" id="UP001371456">
    <property type="component" value="Unassembled WGS sequence"/>
</dbReference>
<protein>
    <recommendedName>
        <fullName evidence="3">DUF4283 domain-containing protein</fullName>
    </recommendedName>
</protein>